<evidence type="ECO:0000256" key="1">
    <source>
        <dbReference type="SAM" id="Phobius"/>
    </source>
</evidence>
<comment type="caution">
    <text evidence="2">The sequence shown here is derived from an EMBL/GenBank/DDBJ whole genome shotgun (WGS) entry which is preliminary data.</text>
</comment>
<gene>
    <name evidence="2" type="ORF">D7294_13835</name>
</gene>
<evidence type="ECO:0000313" key="3">
    <source>
        <dbReference type="Proteomes" id="UP000272474"/>
    </source>
</evidence>
<name>A0A3A9Z394_9ACTN</name>
<evidence type="ECO:0000313" key="2">
    <source>
        <dbReference type="EMBL" id="RKN42479.1"/>
    </source>
</evidence>
<organism evidence="2 3">
    <name type="scientific">Streptomyces hoynatensis</name>
    <dbReference type="NCBI Taxonomy" id="1141874"/>
    <lineage>
        <taxon>Bacteria</taxon>
        <taxon>Bacillati</taxon>
        <taxon>Actinomycetota</taxon>
        <taxon>Actinomycetes</taxon>
        <taxon>Kitasatosporales</taxon>
        <taxon>Streptomycetaceae</taxon>
        <taxon>Streptomyces</taxon>
    </lineage>
</organism>
<keyword evidence="1" id="KW-0812">Transmembrane</keyword>
<reference evidence="2 3" key="1">
    <citation type="journal article" date="2014" name="Int. J. Syst. Evol. Microbiol.">
        <title>Streptomyces hoynatensis sp. nov., isolated from deep marine sediment.</title>
        <authorList>
            <person name="Veyisoglu A."/>
            <person name="Sahin N."/>
        </authorList>
    </citation>
    <scope>NUCLEOTIDE SEQUENCE [LARGE SCALE GENOMIC DNA]</scope>
    <source>
        <strain evidence="2 3">KCTC 29097</strain>
    </source>
</reference>
<sequence length="63" mass="6604">MAADTPSPGPGPDFRLRWWALALPAVAFAALLMLLVGSTGAEASAQPLPVTRLVDHLRDALLP</sequence>
<keyword evidence="1" id="KW-1133">Transmembrane helix</keyword>
<feature type="transmembrane region" description="Helical" evidence="1">
    <location>
        <begin position="16"/>
        <end position="36"/>
    </location>
</feature>
<proteinExistence type="predicted"/>
<accession>A0A3A9Z394</accession>
<dbReference type="Proteomes" id="UP000272474">
    <property type="component" value="Unassembled WGS sequence"/>
</dbReference>
<dbReference type="EMBL" id="RBAL01000006">
    <property type="protein sequence ID" value="RKN42479.1"/>
    <property type="molecule type" value="Genomic_DNA"/>
</dbReference>
<dbReference type="AlphaFoldDB" id="A0A3A9Z394"/>
<protein>
    <submittedName>
        <fullName evidence="2">Uncharacterized protein</fullName>
    </submittedName>
</protein>
<keyword evidence="3" id="KW-1185">Reference proteome</keyword>
<dbReference type="RefSeq" id="WP_120679280.1">
    <property type="nucleotide sequence ID" value="NZ_RBAL01000006.1"/>
</dbReference>
<keyword evidence="1" id="KW-0472">Membrane</keyword>